<dbReference type="WBParaSite" id="DME_0000640901-mRNA-1">
    <property type="protein sequence ID" value="DME_0000640901-mRNA-1"/>
    <property type="gene ID" value="DME_0000640901"/>
</dbReference>
<reference evidence="2 4" key="2">
    <citation type="submission" date="2018-11" db="EMBL/GenBank/DDBJ databases">
        <authorList>
            <consortium name="Pathogen Informatics"/>
        </authorList>
    </citation>
    <scope>NUCLEOTIDE SEQUENCE [LARGE SCALE GENOMIC DNA]</scope>
</reference>
<evidence type="ECO:0000259" key="1">
    <source>
        <dbReference type="PROSITE" id="PS50041"/>
    </source>
</evidence>
<evidence type="ECO:0000313" key="2">
    <source>
        <dbReference type="EMBL" id="VDN59547.1"/>
    </source>
</evidence>
<dbReference type="SUPFAM" id="SSF56436">
    <property type="entry name" value="C-type lectin-like"/>
    <property type="match status" value="1"/>
</dbReference>
<dbReference type="STRING" id="318479.A0A0N4UG17"/>
<evidence type="ECO:0000313" key="4">
    <source>
        <dbReference type="Proteomes" id="UP000274756"/>
    </source>
</evidence>
<dbReference type="OrthoDB" id="5861056at2759"/>
<dbReference type="Gene3D" id="3.10.100.10">
    <property type="entry name" value="Mannose-Binding Protein A, subunit A"/>
    <property type="match status" value="1"/>
</dbReference>
<dbReference type="Pfam" id="PF00059">
    <property type="entry name" value="Lectin_C"/>
    <property type="match status" value="1"/>
</dbReference>
<dbReference type="AlphaFoldDB" id="A0A0N4UG17"/>
<evidence type="ECO:0000313" key="3">
    <source>
        <dbReference type="Proteomes" id="UP000038040"/>
    </source>
</evidence>
<organism evidence="3 5">
    <name type="scientific">Dracunculus medinensis</name>
    <name type="common">Guinea worm</name>
    <dbReference type="NCBI Taxonomy" id="318479"/>
    <lineage>
        <taxon>Eukaryota</taxon>
        <taxon>Metazoa</taxon>
        <taxon>Ecdysozoa</taxon>
        <taxon>Nematoda</taxon>
        <taxon>Chromadorea</taxon>
        <taxon>Rhabditida</taxon>
        <taxon>Spirurina</taxon>
        <taxon>Dracunculoidea</taxon>
        <taxon>Dracunculidae</taxon>
        <taxon>Dracunculus</taxon>
    </lineage>
</organism>
<gene>
    <name evidence="2" type="ORF">DME_LOCUS9520</name>
</gene>
<accession>A0A0N4UG17</accession>
<dbReference type="Proteomes" id="UP000274756">
    <property type="component" value="Unassembled WGS sequence"/>
</dbReference>
<dbReference type="PROSITE" id="PS50041">
    <property type="entry name" value="C_TYPE_LECTIN_2"/>
    <property type="match status" value="1"/>
</dbReference>
<dbReference type="InterPro" id="IPR016186">
    <property type="entry name" value="C-type_lectin-like/link_sf"/>
</dbReference>
<dbReference type="Proteomes" id="UP000038040">
    <property type="component" value="Unplaced"/>
</dbReference>
<evidence type="ECO:0000313" key="5">
    <source>
        <dbReference type="WBParaSite" id="DME_0000640901-mRNA-1"/>
    </source>
</evidence>
<feature type="domain" description="C-type lectin" evidence="1">
    <location>
        <begin position="9"/>
        <end position="56"/>
    </location>
</feature>
<dbReference type="InterPro" id="IPR016187">
    <property type="entry name" value="CTDL_fold"/>
</dbReference>
<name>A0A0N4UG17_DRAME</name>
<dbReference type="EMBL" id="UYYG01001184">
    <property type="protein sequence ID" value="VDN59547.1"/>
    <property type="molecule type" value="Genomic_DNA"/>
</dbReference>
<keyword evidence="4" id="KW-1185">Reference proteome</keyword>
<dbReference type="InterPro" id="IPR001304">
    <property type="entry name" value="C-type_lectin-like"/>
</dbReference>
<protein>
    <submittedName>
        <fullName evidence="5">C-type lectin domain-containing protein</fullName>
    </submittedName>
</protein>
<proteinExistence type="predicted"/>
<reference evidence="5" key="1">
    <citation type="submission" date="2017-02" db="UniProtKB">
        <authorList>
            <consortium name="WormBaseParasite"/>
        </authorList>
    </citation>
    <scope>IDENTIFICATION</scope>
</reference>
<sequence>MVPFGLNIWRWYDGSPLNYTNWRDGEPNKCCGLDVSCVLVNYHKSDGKWDDAGCNEIWRNNQHFVCKQSATYKYEF</sequence>